<name>A0A4Y7Q295_9AGAM</name>
<evidence type="ECO:0000313" key="2">
    <source>
        <dbReference type="Proteomes" id="UP000294933"/>
    </source>
</evidence>
<gene>
    <name evidence="1" type="ORF">BD410DRAFT_789163</name>
</gene>
<proteinExistence type="predicted"/>
<protein>
    <submittedName>
        <fullName evidence="1">Uncharacterized protein</fullName>
    </submittedName>
</protein>
<dbReference type="Proteomes" id="UP000294933">
    <property type="component" value="Unassembled WGS sequence"/>
</dbReference>
<accession>A0A4Y7Q295</accession>
<dbReference type="AlphaFoldDB" id="A0A4Y7Q295"/>
<keyword evidence="2" id="KW-1185">Reference proteome</keyword>
<organism evidence="1 2">
    <name type="scientific">Rickenella mellea</name>
    <dbReference type="NCBI Taxonomy" id="50990"/>
    <lineage>
        <taxon>Eukaryota</taxon>
        <taxon>Fungi</taxon>
        <taxon>Dikarya</taxon>
        <taxon>Basidiomycota</taxon>
        <taxon>Agaricomycotina</taxon>
        <taxon>Agaricomycetes</taxon>
        <taxon>Hymenochaetales</taxon>
        <taxon>Rickenellaceae</taxon>
        <taxon>Rickenella</taxon>
    </lineage>
</organism>
<dbReference type="EMBL" id="ML170178">
    <property type="protein sequence ID" value="TDL21773.1"/>
    <property type="molecule type" value="Genomic_DNA"/>
</dbReference>
<dbReference type="VEuPathDB" id="FungiDB:BD410DRAFT_789163"/>
<sequence length="73" mass="8233">MDIRVPLTTRSEALWRETSMFSAMNVELANPSRIKIIGGDGHRDHRENIEECQLRALSSVVRANTFSFTVLAS</sequence>
<reference evidence="1 2" key="1">
    <citation type="submission" date="2018-06" db="EMBL/GenBank/DDBJ databases">
        <title>A transcriptomic atlas of mushroom development highlights an independent origin of complex multicellularity.</title>
        <authorList>
            <consortium name="DOE Joint Genome Institute"/>
            <person name="Krizsan K."/>
            <person name="Almasi E."/>
            <person name="Merenyi Z."/>
            <person name="Sahu N."/>
            <person name="Viragh M."/>
            <person name="Koszo T."/>
            <person name="Mondo S."/>
            <person name="Kiss B."/>
            <person name="Balint B."/>
            <person name="Kues U."/>
            <person name="Barry K."/>
            <person name="Hegedus J.C."/>
            <person name="Henrissat B."/>
            <person name="Johnson J."/>
            <person name="Lipzen A."/>
            <person name="Ohm R."/>
            <person name="Nagy I."/>
            <person name="Pangilinan J."/>
            <person name="Yan J."/>
            <person name="Xiong Y."/>
            <person name="Grigoriev I.V."/>
            <person name="Hibbett D.S."/>
            <person name="Nagy L.G."/>
        </authorList>
    </citation>
    <scope>NUCLEOTIDE SEQUENCE [LARGE SCALE GENOMIC DNA]</scope>
    <source>
        <strain evidence="1 2">SZMC22713</strain>
    </source>
</reference>
<evidence type="ECO:0000313" key="1">
    <source>
        <dbReference type="EMBL" id="TDL21773.1"/>
    </source>
</evidence>